<organism evidence="2 3">
    <name type="scientific">Exilibacterium tricleocarpae</name>
    <dbReference type="NCBI Taxonomy" id="2591008"/>
    <lineage>
        <taxon>Bacteria</taxon>
        <taxon>Pseudomonadati</taxon>
        <taxon>Pseudomonadota</taxon>
        <taxon>Gammaproteobacteria</taxon>
        <taxon>Cellvibrionales</taxon>
        <taxon>Cellvibrionaceae</taxon>
        <taxon>Exilibacterium</taxon>
    </lineage>
</organism>
<dbReference type="OrthoDB" id="5706364at2"/>
<feature type="compositionally biased region" description="Polar residues" evidence="1">
    <location>
        <begin position="226"/>
        <end position="238"/>
    </location>
</feature>
<keyword evidence="3" id="KW-1185">Reference proteome</keyword>
<gene>
    <name evidence="2" type="ORF">FKG94_25080</name>
</gene>
<evidence type="ECO:0000313" key="3">
    <source>
        <dbReference type="Proteomes" id="UP000319732"/>
    </source>
</evidence>
<protein>
    <recommendedName>
        <fullName evidence="4">DNA repair protein</fullName>
    </recommendedName>
</protein>
<reference evidence="2 3" key="1">
    <citation type="submission" date="2019-06" db="EMBL/GenBank/DDBJ databases">
        <title>Whole genome sequence for Cellvibrionaceae sp. R142.</title>
        <authorList>
            <person name="Wang G."/>
        </authorList>
    </citation>
    <scope>NUCLEOTIDE SEQUENCE [LARGE SCALE GENOMIC DNA]</scope>
    <source>
        <strain evidence="2 3">R142</strain>
    </source>
</reference>
<evidence type="ECO:0000313" key="2">
    <source>
        <dbReference type="EMBL" id="TQV67805.1"/>
    </source>
</evidence>
<evidence type="ECO:0000256" key="1">
    <source>
        <dbReference type="SAM" id="MobiDB-lite"/>
    </source>
</evidence>
<feature type="region of interest" description="Disordered" evidence="1">
    <location>
        <begin position="221"/>
        <end position="244"/>
    </location>
</feature>
<proteinExistence type="predicted"/>
<dbReference type="AlphaFoldDB" id="A0A545SS77"/>
<dbReference type="Proteomes" id="UP000319732">
    <property type="component" value="Unassembled WGS sequence"/>
</dbReference>
<sequence length="258" mass="29237">MSVVYITTAIAVLAAALVGYAVMSQTVNHRRKSKQRLVTALKVRLRNFKHMLDAFPADFLTRELTVLLHKCLIDVCEQLSKLEPDTPAFLKESQHYASQLQALQATAKANRSKGLENPQQAKEVRHYLQELDKFIAQLTARRSISAEQAKLYRHQIKQLTLQLSVDAHTRNAKQAQQSGKARLAIHHYTLAHKLLAGANDRGIHQQKLDKLAQVIKQLEAKAAKETPQSTHQEEQSATAEAWDNFGEDESWKKKKLYD</sequence>
<accession>A0A545SS77</accession>
<dbReference type="EMBL" id="VHSG01000033">
    <property type="protein sequence ID" value="TQV67805.1"/>
    <property type="molecule type" value="Genomic_DNA"/>
</dbReference>
<evidence type="ECO:0008006" key="4">
    <source>
        <dbReference type="Google" id="ProtNLM"/>
    </source>
</evidence>
<name>A0A545SS77_9GAMM</name>
<dbReference type="RefSeq" id="WP_142929703.1">
    <property type="nucleotide sequence ID" value="NZ_ML660109.1"/>
</dbReference>
<comment type="caution">
    <text evidence="2">The sequence shown here is derived from an EMBL/GenBank/DDBJ whole genome shotgun (WGS) entry which is preliminary data.</text>
</comment>